<dbReference type="SUPFAM" id="SSF54427">
    <property type="entry name" value="NTF2-like"/>
    <property type="match status" value="1"/>
</dbReference>
<evidence type="ECO:0000259" key="1">
    <source>
        <dbReference type="Pfam" id="PF13577"/>
    </source>
</evidence>
<dbReference type="InterPro" id="IPR037401">
    <property type="entry name" value="SnoaL-like"/>
</dbReference>
<dbReference type="EMBL" id="JBDIME010000002">
    <property type="protein sequence ID" value="MEN2788615.1"/>
    <property type="molecule type" value="Genomic_DNA"/>
</dbReference>
<name>A0ABU9XYI6_9SPHN</name>
<dbReference type="Proteomes" id="UP001419910">
    <property type="component" value="Unassembled WGS sequence"/>
</dbReference>
<keyword evidence="3" id="KW-1185">Reference proteome</keyword>
<sequence length="256" mass="29716">MADADRIAHLEQTVADLSRRIQQREDELDVRKLQHLYGYLIDKCLYNETVDLFTEDGEVHFFGGIWRRREGIRRLYVDRFQKRFTHGINGPIDGFLLDHPQLQDIIDVEPNGTIAHARARSMMQAGRHKDYTDPSNPMLGMRQWWEGGIYENTYQKVDGIWRIKILNYMPQWHADFETGWANTKPEYVPFPKITYPEDPTGPDALIEGAWLWPTHKVVPFHMKHPVTGKEIVPERWQGDIDRELAAKAGKVAPAGA</sequence>
<protein>
    <submittedName>
        <fullName evidence="2">Nuclear transport factor 2 family protein</fullName>
    </submittedName>
</protein>
<proteinExistence type="predicted"/>
<dbReference type="Gene3D" id="3.10.450.50">
    <property type="match status" value="1"/>
</dbReference>
<dbReference type="Pfam" id="PF13577">
    <property type="entry name" value="SnoaL_4"/>
    <property type="match status" value="1"/>
</dbReference>
<reference evidence="2 3" key="1">
    <citation type="submission" date="2024-05" db="EMBL/GenBank/DDBJ databases">
        <authorList>
            <person name="Liu Q."/>
            <person name="Xin Y.-H."/>
        </authorList>
    </citation>
    <scope>NUCLEOTIDE SEQUENCE [LARGE SCALE GENOMIC DNA]</scope>
    <source>
        <strain evidence="2 3">CGMCC 1.10181</strain>
    </source>
</reference>
<evidence type="ECO:0000313" key="2">
    <source>
        <dbReference type="EMBL" id="MEN2788615.1"/>
    </source>
</evidence>
<accession>A0ABU9XYI6</accession>
<dbReference type="RefSeq" id="WP_343890632.1">
    <property type="nucleotide sequence ID" value="NZ_BAAAEH010000035.1"/>
</dbReference>
<gene>
    <name evidence="2" type="ORF">ABC974_03170</name>
</gene>
<organism evidence="2 3">
    <name type="scientific">Sphingomonas oligophenolica</name>
    <dbReference type="NCBI Taxonomy" id="301154"/>
    <lineage>
        <taxon>Bacteria</taxon>
        <taxon>Pseudomonadati</taxon>
        <taxon>Pseudomonadota</taxon>
        <taxon>Alphaproteobacteria</taxon>
        <taxon>Sphingomonadales</taxon>
        <taxon>Sphingomonadaceae</taxon>
        <taxon>Sphingomonas</taxon>
    </lineage>
</organism>
<feature type="domain" description="SnoaL-like" evidence="1">
    <location>
        <begin position="23"/>
        <end position="165"/>
    </location>
</feature>
<comment type="caution">
    <text evidence="2">The sequence shown here is derived from an EMBL/GenBank/DDBJ whole genome shotgun (WGS) entry which is preliminary data.</text>
</comment>
<dbReference type="InterPro" id="IPR032710">
    <property type="entry name" value="NTF2-like_dom_sf"/>
</dbReference>
<evidence type="ECO:0000313" key="3">
    <source>
        <dbReference type="Proteomes" id="UP001419910"/>
    </source>
</evidence>